<sequence length="87" mass="10497">MDYTKEFVWLLFHGCDDESENFQDSYSSEAKAKKGAQEIMDGYTNPSNNWWEMKQDKDGIIWHWFYDFKERKKDPGDYVQILKSKVK</sequence>
<name>A0A481YT00_9VIRU</name>
<proteinExistence type="predicted"/>
<protein>
    <submittedName>
        <fullName evidence="1">Uncharacterized protein</fullName>
    </submittedName>
</protein>
<gene>
    <name evidence="1" type="ORF">LCMAC101_06820</name>
</gene>
<evidence type="ECO:0000313" key="1">
    <source>
        <dbReference type="EMBL" id="QBK86087.1"/>
    </source>
</evidence>
<organism evidence="1">
    <name type="scientific">Marseillevirus LCMAC101</name>
    <dbReference type="NCBI Taxonomy" id="2506602"/>
    <lineage>
        <taxon>Viruses</taxon>
        <taxon>Varidnaviria</taxon>
        <taxon>Bamfordvirae</taxon>
        <taxon>Nucleocytoviricota</taxon>
        <taxon>Megaviricetes</taxon>
        <taxon>Pimascovirales</taxon>
        <taxon>Pimascovirales incertae sedis</taxon>
        <taxon>Marseilleviridae</taxon>
    </lineage>
</organism>
<dbReference type="EMBL" id="MK500329">
    <property type="protein sequence ID" value="QBK86087.1"/>
    <property type="molecule type" value="Genomic_DNA"/>
</dbReference>
<reference evidence="1" key="1">
    <citation type="journal article" date="2019" name="MBio">
        <title>Virus Genomes from Deep Sea Sediments Expand the Ocean Megavirome and Support Independent Origins of Viral Gigantism.</title>
        <authorList>
            <person name="Backstrom D."/>
            <person name="Yutin N."/>
            <person name="Jorgensen S.L."/>
            <person name="Dharamshi J."/>
            <person name="Homa F."/>
            <person name="Zaremba-Niedwiedzka K."/>
            <person name="Spang A."/>
            <person name="Wolf Y.I."/>
            <person name="Koonin E.V."/>
            <person name="Ettema T.J."/>
        </authorList>
    </citation>
    <scope>NUCLEOTIDE SEQUENCE</scope>
</reference>
<accession>A0A481YT00</accession>